<accession>A0A3L6F6U2</accession>
<dbReference type="AlphaFoldDB" id="A0A3L6F6U2"/>
<dbReference type="Proteomes" id="UP000251960">
    <property type="component" value="Chromosome 4"/>
</dbReference>
<sequence>RRRRGASAGWSRRSSRRGRPGRRWRRRQ</sequence>
<evidence type="ECO:0000256" key="1">
    <source>
        <dbReference type="SAM" id="MobiDB-lite"/>
    </source>
</evidence>
<comment type="caution">
    <text evidence="2">The sequence shown here is derived from an EMBL/GenBank/DDBJ whole genome shotgun (WGS) entry which is preliminary data.</text>
</comment>
<proteinExistence type="predicted"/>
<name>A0A3L6F6U2_MAIZE</name>
<protein>
    <submittedName>
        <fullName evidence="2">Uncharacterized protein</fullName>
    </submittedName>
</protein>
<feature type="region of interest" description="Disordered" evidence="1">
    <location>
        <begin position="1"/>
        <end position="28"/>
    </location>
</feature>
<reference evidence="2" key="1">
    <citation type="journal article" date="2018" name="Nat. Genet.">
        <title>Extensive intraspecific gene order and gene structural variations between Mo17 and other maize genomes.</title>
        <authorList>
            <person name="Sun S."/>
            <person name="Zhou Y."/>
            <person name="Chen J."/>
            <person name="Shi J."/>
            <person name="Zhao H."/>
            <person name="Zhao H."/>
            <person name="Song W."/>
            <person name="Zhang M."/>
            <person name="Cui Y."/>
            <person name="Dong X."/>
            <person name="Liu H."/>
            <person name="Ma X."/>
            <person name="Jiao Y."/>
            <person name="Wang B."/>
            <person name="Wei X."/>
            <person name="Stein J.C."/>
            <person name="Glaubitz J.C."/>
            <person name="Lu F."/>
            <person name="Yu G."/>
            <person name="Liang C."/>
            <person name="Fengler K."/>
            <person name="Li B."/>
            <person name="Rafalski A."/>
            <person name="Schnable P.S."/>
            <person name="Ware D.H."/>
            <person name="Buckler E.S."/>
            <person name="Lai J."/>
        </authorList>
    </citation>
    <scope>NUCLEOTIDE SEQUENCE [LARGE SCALE GENOMIC DNA]</scope>
    <source>
        <tissue evidence="2">Seedling</tissue>
    </source>
</reference>
<feature type="non-terminal residue" evidence="2">
    <location>
        <position position="1"/>
    </location>
</feature>
<dbReference type="EMBL" id="NCVQ01000005">
    <property type="protein sequence ID" value="PWZ28954.1"/>
    <property type="molecule type" value="Genomic_DNA"/>
</dbReference>
<feature type="compositionally biased region" description="Low complexity" evidence="1">
    <location>
        <begin position="1"/>
        <end position="12"/>
    </location>
</feature>
<organism evidence="2">
    <name type="scientific">Zea mays</name>
    <name type="common">Maize</name>
    <dbReference type="NCBI Taxonomy" id="4577"/>
    <lineage>
        <taxon>Eukaryota</taxon>
        <taxon>Viridiplantae</taxon>
        <taxon>Streptophyta</taxon>
        <taxon>Embryophyta</taxon>
        <taxon>Tracheophyta</taxon>
        <taxon>Spermatophyta</taxon>
        <taxon>Magnoliopsida</taxon>
        <taxon>Liliopsida</taxon>
        <taxon>Poales</taxon>
        <taxon>Poaceae</taxon>
        <taxon>PACMAD clade</taxon>
        <taxon>Panicoideae</taxon>
        <taxon>Andropogonodae</taxon>
        <taxon>Andropogoneae</taxon>
        <taxon>Tripsacinae</taxon>
        <taxon>Zea</taxon>
    </lineage>
</organism>
<gene>
    <name evidence="2" type="ORF">Zm00014a_039180</name>
</gene>
<feature type="compositionally biased region" description="Basic residues" evidence="1">
    <location>
        <begin position="13"/>
        <end position="28"/>
    </location>
</feature>
<evidence type="ECO:0000313" key="2">
    <source>
        <dbReference type="EMBL" id="PWZ28954.1"/>
    </source>
</evidence>